<dbReference type="RefSeq" id="XP_049265112.1">
    <property type="nucleotide sequence ID" value="XM_049405239.1"/>
</dbReference>
<name>A0A8J5UZJ0_9ASCO</name>
<comment type="subcellular location">
    <subcellularLocation>
        <location evidence="1">Membrane</location>
        <topology evidence="1">Multi-pass membrane protein</topology>
    </subcellularLocation>
</comment>
<keyword evidence="4 6" id="KW-0472">Membrane</keyword>
<feature type="region of interest" description="Disordered" evidence="5">
    <location>
        <begin position="90"/>
        <end position="111"/>
    </location>
</feature>
<keyword evidence="2 6" id="KW-0812">Transmembrane</keyword>
<dbReference type="Proteomes" id="UP000694255">
    <property type="component" value="Unassembled WGS sequence"/>
</dbReference>
<feature type="transmembrane region" description="Helical" evidence="6">
    <location>
        <begin position="459"/>
        <end position="490"/>
    </location>
</feature>
<dbReference type="GeneID" id="73468374"/>
<evidence type="ECO:0000256" key="2">
    <source>
        <dbReference type="ARBA" id="ARBA00022692"/>
    </source>
</evidence>
<comment type="caution">
    <text evidence="7">The sequence shown here is derived from an EMBL/GenBank/DDBJ whole genome shotgun (WGS) entry which is preliminary data.</text>
</comment>
<evidence type="ECO:0000256" key="1">
    <source>
        <dbReference type="ARBA" id="ARBA00004141"/>
    </source>
</evidence>
<feature type="region of interest" description="Disordered" evidence="5">
    <location>
        <begin position="916"/>
        <end position="939"/>
    </location>
</feature>
<keyword evidence="8" id="KW-1185">Reference proteome</keyword>
<dbReference type="PANTHER" id="PTHR17920:SF3">
    <property type="entry name" value="TRANSMEMBRANE AND COILED-COIL DOMAIN-CONTAINING PROTEIN 4"/>
    <property type="match status" value="1"/>
</dbReference>
<dbReference type="OrthoDB" id="277931at2759"/>
<dbReference type="InterPro" id="IPR007941">
    <property type="entry name" value="DUF726"/>
</dbReference>
<feature type="compositionally biased region" description="Low complexity" evidence="5">
    <location>
        <begin position="90"/>
        <end position="100"/>
    </location>
</feature>
<evidence type="ECO:0000256" key="3">
    <source>
        <dbReference type="ARBA" id="ARBA00022989"/>
    </source>
</evidence>
<dbReference type="PANTHER" id="PTHR17920">
    <property type="entry name" value="TRANSMEMBRANE AND COILED-COIL DOMAIN-CONTAINING PROTEIN 4 TMCO4"/>
    <property type="match status" value="1"/>
</dbReference>
<evidence type="ECO:0000313" key="8">
    <source>
        <dbReference type="Proteomes" id="UP000694255"/>
    </source>
</evidence>
<reference evidence="7 8" key="1">
    <citation type="journal article" date="2021" name="DNA Res.">
        <title>Genome analysis of Candida subhashii reveals its hybrid nature and dual mitochondrial genome conformations.</title>
        <authorList>
            <person name="Mixao V."/>
            <person name="Hegedusova E."/>
            <person name="Saus E."/>
            <person name="Pryszcz L.P."/>
            <person name="Cillingova A."/>
            <person name="Nosek J."/>
            <person name="Gabaldon T."/>
        </authorList>
    </citation>
    <scope>NUCLEOTIDE SEQUENCE [LARGE SCALE GENOMIC DNA]</scope>
    <source>
        <strain evidence="7 8">CBS 10753</strain>
    </source>
</reference>
<sequence length="939" mass="105409">MSSSRDTESSQNSTRGSTPFYSEEFTCSSDSFRRHLFDGHKYNNRTLAIHLPNLPHTPTVPTPELQEEFNIETEQNGEGNDSYVEFNLSPISSSAPSRSSMTQVRVVSSSKRNSIETRSKIEEENESHKIDLNNKEIKLIPEVEEEDFFNSSTNWKDMKTISDLDYYNEKGQLEITSKSGKDFFENVMNNFGYTKIDTEEQVSKYAALDAKTDFLFRSRGKRKHSEPAKYEKVDLEYEVEESDSEYDDDDNMDSGETLEEIRSMLTESQKFAYIGIAKLLTVDMATELAKIQFGTSSTLAKSLSVGQKNFSNWTMYVMSKLYDHLKVAGPEMTMIENLSKHGLEVNDLSRSLIEVGMKANVEANQQCLDEDFDLRWVIICDLFLVLLSDGYYDARSRTLLMKFAKTINITPIEIRQFERRLIECLEMETKQKTIENNDELLNDQSVVQKQIQKNRKKRLAYIGLATIGGSLILGLSAGLLAPVIGAGLAAGLTTVGITGTSGFLAGVGGGTIITTTGIAFGAKFGSQAGARRAGDVHTFELKPLHDNKRANLLITVSGWMNGQADDVRLPFSTVDPVMGDLFSLLWEPEMLQSMGQTIGILASEALSTSIQQILGATVLTALMSAIQIPMVLSKLTYLIDNPWNVSLDRAWKAGKILAETLINGNVGVRPITLVGFSLGARLIYSCLIELERRGGYGLIENVILLGSPISIKVDQLAQARSVVSGRFINGYSKKDWILGYLFRATGGGISKVAGLSPLKRVHGVENIDCTDLVEGHMSYRKEIPRILKRCNWEVLSEEFAEIEEADPEQTERQRQLIHEFDEARAKMEKEKRQNVEPKGWKKWFKPKNKEWWEIYGKPEQRAASSSREGSPVRGSEEYVVPDAMFDVEALAQEVKEIENLADSGNTNDMEQIRKEVDSKRRELKLNEDLEEDSKANKKE</sequence>
<evidence type="ECO:0000313" key="7">
    <source>
        <dbReference type="EMBL" id="KAG7664880.1"/>
    </source>
</evidence>
<dbReference type="Pfam" id="PF05277">
    <property type="entry name" value="DUF726"/>
    <property type="match status" value="1"/>
</dbReference>
<dbReference type="AlphaFoldDB" id="A0A8J5UZJ0"/>
<feature type="compositionally biased region" description="Polar residues" evidence="5">
    <location>
        <begin position="9"/>
        <end position="22"/>
    </location>
</feature>
<accession>A0A8J5UZJ0</accession>
<protein>
    <recommendedName>
        <fullName evidence="9">DUF726-domain-containing protein</fullName>
    </recommendedName>
</protein>
<evidence type="ECO:0000256" key="4">
    <source>
        <dbReference type="ARBA" id="ARBA00023136"/>
    </source>
</evidence>
<organism evidence="7 8">
    <name type="scientific">[Candida] subhashii</name>
    <dbReference type="NCBI Taxonomy" id="561895"/>
    <lineage>
        <taxon>Eukaryota</taxon>
        <taxon>Fungi</taxon>
        <taxon>Dikarya</taxon>
        <taxon>Ascomycota</taxon>
        <taxon>Saccharomycotina</taxon>
        <taxon>Pichiomycetes</taxon>
        <taxon>Debaryomycetaceae</taxon>
        <taxon>Spathaspora</taxon>
    </lineage>
</organism>
<proteinExistence type="predicted"/>
<evidence type="ECO:0008006" key="9">
    <source>
        <dbReference type="Google" id="ProtNLM"/>
    </source>
</evidence>
<dbReference type="EMBL" id="JAGSYN010000059">
    <property type="protein sequence ID" value="KAG7664880.1"/>
    <property type="molecule type" value="Genomic_DNA"/>
</dbReference>
<evidence type="ECO:0000256" key="5">
    <source>
        <dbReference type="SAM" id="MobiDB-lite"/>
    </source>
</evidence>
<feature type="compositionally biased region" description="Polar residues" evidence="5">
    <location>
        <begin position="101"/>
        <end position="111"/>
    </location>
</feature>
<evidence type="ECO:0000256" key="6">
    <source>
        <dbReference type="SAM" id="Phobius"/>
    </source>
</evidence>
<gene>
    <name evidence="7" type="ORF">J8A68_001573</name>
</gene>
<feature type="region of interest" description="Disordered" evidence="5">
    <location>
        <begin position="1"/>
        <end position="22"/>
    </location>
</feature>
<dbReference type="GO" id="GO:0016020">
    <property type="term" value="C:membrane"/>
    <property type="evidence" value="ECO:0007669"/>
    <property type="project" value="UniProtKB-SubCell"/>
</dbReference>
<keyword evidence="3 6" id="KW-1133">Transmembrane helix</keyword>